<dbReference type="Proteomes" id="UP001066276">
    <property type="component" value="Chromosome 3_1"/>
</dbReference>
<dbReference type="EMBL" id="JANPWB010000005">
    <property type="protein sequence ID" value="KAJ1188990.1"/>
    <property type="molecule type" value="Genomic_DNA"/>
</dbReference>
<feature type="compositionally biased region" description="Basic and acidic residues" evidence="1">
    <location>
        <begin position="44"/>
        <end position="61"/>
    </location>
</feature>
<comment type="caution">
    <text evidence="2">The sequence shown here is derived from an EMBL/GenBank/DDBJ whole genome shotgun (WGS) entry which is preliminary data.</text>
</comment>
<protein>
    <submittedName>
        <fullName evidence="2">Uncharacterized protein</fullName>
    </submittedName>
</protein>
<gene>
    <name evidence="2" type="ORF">NDU88_005743</name>
</gene>
<dbReference type="AlphaFoldDB" id="A0AAV7UIW4"/>
<proteinExistence type="predicted"/>
<evidence type="ECO:0000313" key="2">
    <source>
        <dbReference type="EMBL" id="KAJ1188990.1"/>
    </source>
</evidence>
<sequence>MKTDYRLRVGRVVVPGGEETDADEREKETTNAGSRLEGTAESDLPGREKETPDTRSWKAREEDQEGEGGSEEQSFPTSL</sequence>
<accession>A0AAV7UIW4</accession>
<keyword evidence="3" id="KW-1185">Reference proteome</keyword>
<feature type="region of interest" description="Disordered" evidence="1">
    <location>
        <begin position="1"/>
        <end position="79"/>
    </location>
</feature>
<evidence type="ECO:0000313" key="3">
    <source>
        <dbReference type="Proteomes" id="UP001066276"/>
    </source>
</evidence>
<reference evidence="2" key="1">
    <citation type="journal article" date="2022" name="bioRxiv">
        <title>Sequencing and chromosome-scale assembly of the giantPleurodeles waltlgenome.</title>
        <authorList>
            <person name="Brown T."/>
            <person name="Elewa A."/>
            <person name="Iarovenko S."/>
            <person name="Subramanian E."/>
            <person name="Araus A.J."/>
            <person name="Petzold A."/>
            <person name="Susuki M."/>
            <person name="Suzuki K.-i.T."/>
            <person name="Hayashi T."/>
            <person name="Toyoda A."/>
            <person name="Oliveira C."/>
            <person name="Osipova E."/>
            <person name="Leigh N.D."/>
            <person name="Simon A."/>
            <person name="Yun M.H."/>
        </authorList>
    </citation>
    <scope>NUCLEOTIDE SEQUENCE</scope>
    <source>
        <strain evidence="2">20211129_DDA</strain>
        <tissue evidence="2">Liver</tissue>
    </source>
</reference>
<organism evidence="2 3">
    <name type="scientific">Pleurodeles waltl</name>
    <name type="common">Iberian ribbed newt</name>
    <dbReference type="NCBI Taxonomy" id="8319"/>
    <lineage>
        <taxon>Eukaryota</taxon>
        <taxon>Metazoa</taxon>
        <taxon>Chordata</taxon>
        <taxon>Craniata</taxon>
        <taxon>Vertebrata</taxon>
        <taxon>Euteleostomi</taxon>
        <taxon>Amphibia</taxon>
        <taxon>Batrachia</taxon>
        <taxon>Caudata</taxon>
        <taxon>Salamandroidea</taxon>
        <taxon>Salamandridae</taxon>
        <taxon>Pleurodelinae</taxon>
        <taxon>Pleurodeles</taxon>
    </lineage>
</organism>
<name>A0AAV7UIW4_PLEWA</name>
<evidence type="ECO:0000256" key="1">
    <source>
        <dbReference type="SAM" id="MobiDB-lite"/>
    </source>
</evidence>